<keyword evidence="1" id="KW-1133">Transmembrane helix</keyword>
<keyword evidence="1" id="KW-0812">Transmembrane</keyword>
<dbReference type="AlphaFoldDB" id="A0A0L8HHP3"/>
<evidence type="ECO:0000313" key="2">
    <source>
        <dbReference type="EMBL" id="KOF88746.1"/>
    </source>
</evidence>
<evidence type="ECO:0000256" key="1">
    <source>
        <dbReference type="SAM" id="Phobius"/>
    </source>
</evidence>
<protein>
    <submittedName>
        <fullName evidence="2">Uncharacterized protein</fullName>
    </submittedName>
</protein>
<reference evidence="2" key="1">
    <citation type="submission" date="2015-07" db="EMBL/GenBank/DDBJ databases">
        <title>MeaNS - Measles Nucleotide Surveillance Program.</title>
        <authorList>
            <person name="Tran T."/>
            <person name="Druce J."/>
        </authorList>
    </citation>
    <scope>NUCLEOTIDE SEQUENCE</scope>
    <source>
        <strain evidence="2">UCB-OBI-ISO-001</strain>
        <tissue evidence="2">Gonad</tissue>
    </source>
</reference>
<feature type="transmembrane region" description="Helical" evidence="1">
    <location>
        <begin position="7"/>
        <end position="25"/>
    </location>
</feature>
<name>A0A0L8HHP3_OCTBM</name>
<sequence>MFSVSTNLVLSIYIYLHLLYVNFFLYKINKFLLITCIIKIAIFYYSPHFLDLFTKIYSSLFMYHLSDGKSPFEWLNFCRLLFLRE</sequence>
<keyword evidence="1" id="KW-0472">Membrane</keyword>
<gene>
    <name evidence="2" type="ORF">OCBIM_22014330mg</name>
</gene>
<accession>A0A0L8HHP3</accession>
<feature type="transmembrane region" description="Helical" evidence="1">
    <location>
        <begin position="31"/>
        <end position="53"/>
    </location>
</feature>
<proteinExistence type="predicted"/>
<organism evidence="2">
    <name type="scientific">Octopus bimaculoides</name>
    <name type="common">California two-spotted octopus</name>
    <dbReference type="NCBI Taxonomy" id="37653"/>
    <lineage>
        <taxon>Eukaryota</taxon>
        <taxon>Metazoa</taxon>
        <taxon>Spiralia</taxon>
        <taxon>Lophotrochozoa</taxon>
        <taxon>Mollusca</taxon>
        <taxon>Cephalopoda</taxon>
        <taxon>Coleoidea</taxon>
        <taxon>Octopodiformes</taxon>
        <taxon>Octopoda</taxon>
        <taxon>Incirrata</taxon>
        <taxon>Octopodidae</taxon>
        <taxon>Octopus</taxon>
    </lineage>
</organism>
<dbReference type="EMBL" id="KQ418119">
    <property type="protein sequence ID" value="KOF88746.1"/>
    <property type="molecule type" value="Genomic_DNA"/>
</dbReference>